<keyword evidence="2" id="KW-1133">Transmembrane helix</keyword>
<name>A0A423UJK6_9ACTN</name>
<dbReference type="InterPro" id="IPR023365">
    <property type="entry name" value="Sortase_dom-sf"/>
</dbReference>
<evidence type="ECO:0000313" key="3">
    <source>
        <dbReference type="EMBL" id="ROT89426.1"/>
    </source>
</evidence>
<evidence type="ECO:0000256" key="1">
    <source>
        <dbReference type="SAM" id="MobiDB-lite"/>
    </source>
</evidence>
<evidence type="ECO:0000313" key="4">
    <source>
        <dbReference type="Proteomes" id="UP000285258"/>
    </source>
</evidence>
<dbReference type="Gene3D" id="2.40.260.10">
    <property type="entry name" value="Sortase"/>
    <property type="match status" value="1"/>
</dbReference>
<feature type="compositionally biased region" description="Low complexity" evidence="1">
    <location>
        <begin position="60"/>
        <end position="114"/>
    </location>
</feature>
<feature type="compositionally biased region" description="Polar residues" evidence="1">
    <location>
        <begin position="116"/>
        <end position="125"/>
    </location>
</feature>
<sequence>MAEYRQYPDPTPRGRHAQRGSAQPDERAPRHAARQQQPQQPSQPQPQLQQPRRQARTEARQAGQAQQRVPQQRQAGSPQATRPQAAQRPAARQHAAQQRQAAPQGRLQQQGRQGHNPPQQGTRSQGFRPVQAGHAAPAAYCADAADGGRGGKGKGRGGARKGGPWRIVFWVALVVFVVALAALGAIGYSYWQGQNAYDSVAEEVFMAPEDIEGTALSDLTVDWDRLLAINPDTVGWVYIPGTAVNYPIVHTTDDEKYLATDFNGQQTWGATYGSIFLSAANAADFSDANNIVYGHHLNNGSMFAAIADFENPDQFNAHRTAYILTPQGNFKLRSLSLVHVAADDPLAQTAFATGEELASYIQDKVDRSVVAVSDAPAAADIAHLFAFATCDNLPSDGRYVLFSYLEESTVANVAAVGGADAAVDPEAAAAVGGASKEVAA</sequence>
<dbReference type="EMBL" id="QIBW01000010">
    <property type="protein sequence ID" value="ROT89426.1"/>
    <property type="molecule type" value="Genomic_DNA"/>
</dbReference>
<feature type="region of interest" description="Disordered" evidence="1">
    <location>
        <begin position="1"/>
        <end position="135"/>
    </location>
</feature>
<dbReference type="CDD" id="cd05826">
    <property type="entry name" value="Sortase_B"/>
    <property type="match status" value="1"/>
</dbReference>
<organism evidence="3 4">
    <name type="scientific">Gordonibacter urolithinfaciens</name>
    <dbReference type="NCBI Taxonomy" id="1335613"/>
    <lineage>
        <taxon>Bacteria</taxon>
        <taxon>Bacillati</taxon>
        <taxon>Actinomycetota</taxon>
        <taxon>Coriobacteriia</taxon>
        <taxon>Eggerthellales</taxon>
        <taxon>Eggerthellaceae</taxon>
        <taxon>Gordonibacter</taxon>
    </lineage>
</organism>
<reference evidence="4" key="1">
    <citation type="submission" date="2018-05" db="EMBL/GenBank/DDBJ databases">
        <title>Genome Sequencing of selected type strains of the family Eggerthellaceae.</title>
        <authorList>
            <person name="Danylec N."/>
            <person name="Stoll D.A."/>
            <person name="Doetsch A."/>
            <person name="Huch M."/>
        </authorList>
    </citation>
    <scope>NUCLEOTIDE SEQUENCE [LARGE SCALE GENOMIC DNA]</scope>
    <source>
        <strain evidence="4">DSM 27213</strain>
    </source>
</reference>
<comment type="caution">
    <text evidence="3">The sequence shown here is derived from an EMBL/GenBank/DDBJ whole genome shotgun (WGS) entry which is preliminary data.</text>
</comment>
<feature type="compositionally biased region" description="Low complexity" evidence="1">
    <location>
        <begin position="34"/>
        <end position="52"/>
    </location>
</feature>
<protein>
    <submittedName>
        <fullName evidence="3">Class B sortase</fullName>
    </submittedName>
</protein>
<dbReference type="InterPro" id="IPR009835">
    <property type="entry name" value="SrtB"/>
</dbReference>
<dbReference type="SUPFAM" id="SSF63817">
    <property type="entry name" value="Sortase"/>
    <property type="match status" value="1"/>
</dbReference>
<keyword evidence="2" id="KW-0472">Membrane</keyword>
<dbReference type="Proteomes" id="UP000285258">
    <property type="component" value="Unassembled WGS sequence"/>
</dbReference>
<gene>
    <name evidence="3" type="ORF">DMP12_09460</name>
</gene>
<feature type="transmembrane region" description="Helical" evidence="2">
    <location>
        <begin position="167"/>
        <end position="191"/>
    </location>
</feature>
<accession>A0A423UJK6</accession>
<proteinExistence type="predicted"/>
<dbReference type="AlphaFoldDB" id="A0A423UJK6"/>
<evidence type="ECO:0000256" key="2">
    <source>
        <dbReference type="SAM" id="Phobius"/>
    </source>
</evidence>
<keyword evidence="2" id="KW-0812">Transmembrane</keyword>